<evidence type="ECO:0000256" key="1">
    <source>
        <dbReference type="ARBA" id="ARBA00005010"/>
    </source>
</evidence>
<dbReference type="InterPro" id="IPR042518">
    <property type="entry name" value="SirC_C"/>
</dbReference>
<evidence type="ECO:0000256" key="6">
    <source>
        <dbReference type="ARBA" id="ARBA00047561"/>
    </source>
</evidence>
<protein>
    <recommendedName>
        <fullName evidence="2">precorrin-2 dehydrogenase</fullName>
        <ecNumber evidence="2">1.3.1.76</ecNumber>
    </recommendedName>
</protein>
<dbReference type="AlphaFoldDB" id="A0A163KR76"/>
<dbReference type="Proteomes" id="UP000076796">
    <property type="component" value="Unassembled WGS sequence"/>
</dbReference>
<dbReference type="SUPFAM" id="SSF51735">
    <property type="entry name" value="NAD(P)-binding Rossmann-fold domains"/>
    <property type="match status" value="1"/>
</dbReference>
<reference evidence="8" key="1">
    <citation type="journal article" date="2016" name="Genome Announc.">
        <title>Draft genomes of two strains of Paenibacillus glucanolyticus with capability to degrade lignocellulose.</title>
        <authorList>
            <person name="Mathews S.L."/>
            <person name="Pawlak J."/>
            <person name="Grunden A.M."/>
        </authorList>
    </citation>
    <scope>NUCLEOTIDE SEQUENCE [LARGE SCALE GENOMIC DNA]</scope>
    <source>
        <strain evidence="8">SLM1</strain>
    </source>
</reference>
<evidence type="ECO:0000313" key="8">
    <source>
        <dbReference type="EMBL" id="KZS47453.1"/>
    </source>
</evidence>
<keyword evidence="5" id="KW-0627">Porphyrin biosynthesis</keyword>
<sequence>MAYDEYVPVLLNCRGRSCLIIGGGKVAERKALTLLNAGASVHIVSPVLRSEALQRLAKSKVLQWTDRKYRPSDLDGAFLVHAATDDSQLNMKIAEDADSLGILANVASNGEAGTFIYPTVMRRGRLTLAISTSGAGPKVSHDIRERLEEQFGPEYEDYLDLLYRMRSMIREEVESAEVRRRLLDKVYRMDVLSEIRRGGYVPWNSDKIKLWIENNQEE</sequence>
<dbReference type="RefSeq" id="WP_063478860.1">
    <property type="nucleotide sequence ID" value="NZ_CP147845.1"/>
</dbReference>
<dbReference type="InterPro" id="IPR006367">
    <property type="entry name" value="Sirohaem_synthase_N"/>
</dbReference>
<evidence type="ECO:0000259" key="7">
    <source>
        <dbReference type="Pfam" id="PF14824"/>
    </source>
</evidence>
<dbReference type="SUPFAM" id="SSF75615">
    <property type="entry name" value="Siroheme synthase middle domains-like"/>
    <property type="match status" value="1"/>
</dbReference>
<evidence type="ECO:0000256" key="4">
    <source>
        <dbReference type="ARBA" id="ARBA00023027"/>
    </source>
</evidence>
<dbReference type="InterPro" id="IPR028161">
    <property type="entry name" value="Met8-like"/>
</dbReference>
<name>A0A163KR76_9BACL</name>
<dbReference type="GO" id="GO:0004325">
    <property type="term" value="F:ferrochelatase activity"/>
    <property type="evidence" value="ECO:0007669"/>
    <property type="project" value="InterPro"/>
</dbReference>
<dbReference type="STRING" id="59843.A3958_16110"/>
<dbReference type="InterPro" id="IPR036291">
    <property type="entry name" value="NAD(P)-bd_dom_sf"/>
</dbReference>
<organism evidence="8 9">
    <name type="scientific">Paenibacillus glucanolyticus</name>
    <dbReference type="NCBI Taxonomy" id="59843"/>
    <lineage>
        <taxon>Bacteria</taxon>
        <taxon>Bacillati</taxon>
        <taxon>Bacillota</taxon>
        <taxon>Bacilli</taxon>
        <taxon>Bacillales</taxon>
        <taxon>Paenibacillaceae</taxon>
        <taxon>Paenibacillus</taxon>
    </lineage>
</organism>
<dbReference type="Pfam" id="PF13241">
    <property type="entry name" value="NAD_binding_7"/>
    <property type="match status" value="1"/>
</dbReference>
<dbReference type="InterPro" id="IPR028281">
    <property type="entry name" value="Sirohaem_synthase_central"/>
</dbReference>
<comment type="pathway">
    <text evidence="1">Porphyrin-containing compound metabolism; siroheme biosynthesis; sirohydrochlorin from precorrin-2: step 1/1.</text>
</comment>
<gene>
    <name evidence="8" type="ORF">AWU65_16710</name>
</gene>
<comment type="catalytic activity">
    <reaction evidence="6">
        <text>precorrin-2 + NAD(+) = sirohydrochlorin + NADH + 2 H(+)</text>
        <dbReference type="Rhea" id="RHEA:15613"/>
        <dbReference type="ChEBI" id="CHEBI:15378"/>
        <dbReference type="ChEBI" id="CHEBI:57540"/>
        <dbReference type="ChEBI" id="CHEBI:57945"/>
        <dbReference type="ChEBI" id="CHEBI:58351"/>
        <dbReference type="ChEBI" id="CHEBI:58827"/>
        <dbReference type="EC" id="1.3.1.76"/>
    </reaction>
</comment>
<evidence type="ECO:0000256" key="5">
    <source>
        <dbReference type="ARBA" id="ARBA00023244"/>
    </source>
</evidence>
<keyword evidence="4" id="KW-0520">NAD</keyword>
<comment type="caution">
    <text evidence="8">The sequence shown here is derived from an EMBL/GenBank/DDBJ whole genome shotgun (WGS) entry which is preliminary data.</text>
</comment>
<dbReference type="OrthoDB" id="9773765at2"/>
<dbReference type="UniPathway" id="UPA00262">
    <property type="reaction ID" value="UER00222"/>
</dbReference>
<evidence type="ECO:0000313" key="9">
    <source>
        <dbReference type="Proteomes" id="UP000076796"/>
    </source>
</evidence>
<dbReference type="Pfam" id="PF14824">
    <property type="entry name" value="Sirohm_synth_M"/>
    <property type="match status" value="1"/>
</dbReference>
<dbReference type="Gene3D" id="3.40.50.720">
    <property type="entry name" value="NAD(P)-binding Rossmann-like Domain"/>
    <property type="match status" value="1"/>
</dbReference>
<proteinExistence type="predicted"/>
<dbReference type="PANTHER" id="PTHR35330">
    <property type="entry name" value="SIROHEME BIOSYNTHESIS PROTEIN MET8"/>
    <property type="match status" value="1"/>
</dbReference>
<dbReference type="NCBIfam" id="TIGR01470">
    <property type="entry name" value="cysG_Nterm"/>
    <property type="match status" value="1"/>
</dbReference>
<evidence type="ECO:0000256" key="3">
    <source>
        <dbReference type="ARBA" id="ARBA00023002"/>
    </source>
</evidence>
<dbReference type="PANTHER" id="PTHR35330:SF1">
    <property type="entry name" value="SIROHEME BIOSYNTHESIS PROTEIN MET8"/>
    <property type="match status" value="1"/>
</dbReference>
<accession>A0A163KR76</accession>
<dbReference type="GeneID" id="97557128"/>
<keyword evidence="3" id="KW-0560">Oxidoreductase</keyword>
<dbReference type="GO" id="GO:0019354">
    <property type="term" value="P:siroheme biosynthetic process"/>
    <property type="evidence" value="ECO:0007669"/>
    <property type="project" value="UniProtKB-UniPathway"/>
</dbReference>
<dbReference type="GO" id="GO:0043115">
    <property type="term" value="F:precorrin-2 dehydrogenase activity"/>
    <property type="evidence" value="ECO:0007669"/>
    <property type="project" value="UniProtKB-EC"/>
</dbReference>
<dbReference type="EC" id="1.3.1.76" evidence="2"/>
<keyword evidence="9" id="KW-1185">Reference proteome</keyword>
<dbReference type="EMBL" id="LWMH01000001">
    <property type="protein sequence ID" value="KZS47453.1"/>
    <property type="molecule type" value="Genomic_DNA"/>
</dbReference>
<feature type="domain" description="Siroheme synthase central" evidence="7">
    <location>
        <begin position="123"/>
        <end position="150"/>
    </location>
</feature>
<evidence type="ECO:0000256" key="2">
    <source>
        <dbReference type="ARBA" id="ARBA00012400"/>
    </source>
</evidence>
<dbReference type="Gene3D" id="1.10.8.610">
    <property type="entry name" value="SirC, precorrin-2 dehydrogenase, C-terminal helical domain-like"/>
    <property type="match status" value="1"/>
</dbReference>